<dbReference type="GO" id="GO:0160141">
    <property type="term" value="F:23S rRNA pseudouridine(955/2504/2580) synthase activity"/>
    <property type="evidence" value="ECO:0007669"/>
    <property type="project" value="UniProtKB-EC"/>
</dbReference>
<dbReference type="CDD" id="cd00165">
    <property type="entry name" value="S4"/>
    <property type="match status" value="1"/>
</dbReference>
<dbReference type="SUPFAM" id="SSF55174">
    <property type="entry name" value="Alpha-L RNA-binding motif"/>
    <property type="match status" value="1"/>
</dbReference>
<dbReference type="InterPro" id="IPR006224">
    <property type="entry name" value="PsdUridine_synth_RluA-like_CS"/>
</dbReference>
<comment type="caution">
    <text evidence="11">The sequence shown here is derived from an EMBL/GenBank/DDBJ whole genome shotgun (WGS) entry which is preliminary data.</text>
</comment>
<comment type="function">
    <text evidence="2">Responsible for synthesis of pseudouridine from uracil at positions 955, 2504 and 2580 in 23S ribosomal RNA.</text>
</comment>
<dbReference type="PANTHER" id="PTHR21600:SF92">
    <property type="entry name" value="RIBOSOMAL LARGE SUBUNIT PSEUDOURIDINE SYNTHASE C"/>
    <property type="match status" value="1"/>
</dbReference>
<evidence type="ECO:0000256" key="7">
    <source>
        <dbReference type="PIRSR" id="PIRSR606225-1"/>
    </source>
</evidence>
<dbReference type="EC" id="5.4.99.-" evidence="9"/>
<dbReference type="NCBIfam" id="TIGR00005">
    <property type="entry name" value="rluA_subfam"/>
    <property type="match status" value="1"/>
</dbReference>
<dbReference type="GO" id="GO:0000455">
    <property type="term" value="P:enzyme-directed rRNA pseudouridine synthesis"/>
    <property type="evidence" value="ECO:0007669"/>
    <property type="project" value="TreeGrafter"/>
</dbReference>
<dbReference type="InterPro" id="IPR050188">
    <property type="entry name" value="RluA_PseudoU_synthase"/>
</dbReference>
<evidence type="ECO:0000256" key="2">
    <source>
        <dbReference type="ARBA" id="ARBA00002876"/>
    </source>
</evidence>
<evidence type="ECO:0000256" key="1">
    <source>
        <dbReference type="ARBA" id="ARBA00000381"/>
    </source>
</evidence>
<dbReference type="InterPro" id="IPR036986">
    <property type="entry name" value="S4_RNA-bd_sf"/>
</dbReference>
<evidence type="ECO:0000256" key="9">
    <source>
        <dbReference type="RuleBase" id="RU362028"/>
    </source>
</evidence>
<dbReference type="SMART" id="SM00363">
    <property type="entry name" value="S4"/>
    <property type="match status" value="1"/>
</dbReference>
<evidence type="ECO:0000256" key="4">
    <source>
        <dbReference type="ARBA" id="ARBA00022552"/>
    </source>
</evidence>
<dbReference type="PROSITE" id="PS01129">
    <property type="entry name" value="PSI_RLU"/>
    <property type="match status" value="1"/>
</dbReference>
<dbReference type="InterPro" id="IPR020103">
    <property type="entry name" value="PsdUridine_synth_cat_dom_sf"/>
</dbReference>
<dbReference type="SUPFAM" id="SSF55120">
    <property type="entry name" value="Pseudouridine synthase"/>
    <property type="match status" value="1"/>
</dbReference>
<sequence>MSVKKIVVDEDSSKRRLDNYLLTLLFDLPKSKVYSMVRKGEVRINSGRVKPSTKINVGDEIRLPPYINIPKKDEVRIPDNLKKTISQAIIYEDKNYIIINKPTGIAVHGGTDNKFGLITIMRDMFSEKIDLCHRIDKETSGCLVFSLNKKSTKHFNYLLQSRKVTKKYKAILKGAISKDIFINNYIGDEPQLAISKFNIINSSKNASYVDIEITTGRTHQIRIHSNEIGHPVINDSKYGDWKFNRSIKNFGKRMALHAHTMEFTDQLGKQIKVVAKLDKDFNDLLKLLN</sequence>
<dbReference type="GO" id="GO:0003723">
    <property type="term" value="F:RNA binding"/>
    <property type="evidence" value="ECO:0007669"/>
    <property type="project" value="UniProtKB-KW"/>
</dbReference>
<comment type="similarity">
    <text evidence="3 9">Belongs to the pseudouridine synthase RluA family.</text>
</comment>
<evidence type="ECO:0000313" key="11">
    <source>
        <dbReference type="EMBL" id="MBA4723679.1"/>
    </source>
</evidence>
<feature type="active site" evidence="7">
    <location>
        <position position="136"/>
    </location>
</feature>
<evidence type="ECO:0000313" key="12">
    <source>
        <dbReference type="Proteomes" id="UP000585327"/>
    </source>
</evidence>
<dbReference type="PROSITE" id="PS50889">
    <property type="entry name" value="S4"/>
    <property type="match status" value="1"/>
</dbReference>
<dbReference type="InterPro" id="IPR002942">
    <property type="entry name" value="S4_RNA-bd"/>
</dbReference>
<protein>
    <recommendedName>
        <fullName evidence="9">Pseudouridine synthase</fullName>
        <ecNumber evidence="9">5.4.99.-</ecNumber>
    </recommendedName>
</protein>
<dbReference type="Gene3D" id="3.30.2350.10">
    <property type="entry name" value="Pseudouridine synthase"/>
    <property type="match status" value="1"/>
</dbReference>
<name>A0A838YUE9_9GAMM</name>
<keyword evidence="6 9" id="KW-0413">Isomerase</keyword>
<dbReference type="PANTHER" id="PTHR21600">
    <property type="entry name" value="MITOCHONDRIAL RNA PSEUDOURIDINE SYNTHASE"/>
    <property type="match status" value="1"/>
</dbReference>
<evidence type="ECO:0000256" key="3">
    <source>
        <dbReference type="ARBA" id="ARBA00010876"/>
    </source>
</evidence>
<dbReference type="AlphaFoldDB" id="A0A838YUE9"/>
<evidence type="ECO:0000256" key="8">
    <source>
        <dbReference type="PROSITE-ProRule" id="PRU00182"/>
    </source>
</evidence>
<dbReference type="Proteomes" id="UP000585327">
    <property type="component" value="Unassembled WGS sequence"/>
</dbReference>
<evidence type="ECO:0000256" key="5">
    <source>
        <dbReference type="ARBA" id="ARBA00022884"/>
    </source>
</evidence>
<evidence type="ECO:0000256" key="6">
    <source>
        <dbReference type="ARBA" id="ARBA00023235"/>
    </source>
</evidence>
<feature type="domain" description="RNA-binding S4" evidence="10">
    <location>
        <begin position="15"/>
        <end position="82"/>
    </location>
</feature>
<keyword evidence="4" id="KW-0698">rRNA processing</keyword>
<accession>A0A838YUE9</accession>
<dbReference type="CDD" id="cd02869">
    <property type="entry name" value="PseudoU_synth_RluA_like"/>
    <property type="match status" value="1"/>
</dbReference>
<dbReference type="InterPro" id="IPR006225">
    <property type="entry name" value="PsdUridine_synth_RluC/D"/>
</dbReference>
<comment type="catalytic activity">
    <reaction evidence="1">
        <text>uridine(955/2504/2580) in 23S rRNA = pseudouridine(955/2504/2580) in 23S rRNA</text>
        <dbReference type="Rhea" id="RHEA:42528"/>
        <dbReference type="Rhea" id="RHEA-COMP:10099"/>
        <dbReference type="Rhea" id="RHEA-COMP:10100"/>
        <dbReference type="ChEBI" id="CHEBI:65314"/>
        <dbReference type="ChEBI" id="CHEBI:65315"/>
        <dbReference type="EC" id="5.4.99.24"/>
    </reaction>
</comment>
<organism evidence="11 12">
    <name type="scientific">SAR86 cluster bacterium</name>
    <dbReference type="NCBI Taxonomy" id="2030880"/>
    <lineage>
        <taxon>Bacteria</taxon>
        <taxon>Pseudomonadati</taxon>
        <taxon>Pseudomonadota</taxon>
        <taxon>Gammaproteobacteria</taxon>
        <taxon>SAR86 cluster</taxon>
    </lineage>
</organism>
<gene>
    <name evidence="11" type="ORF">H2021_00525</name>
</gene>
<dbReference type="Pfam" id="PF01479">
    <property type="entry name" value="S4"/>
    <property type="match status" value="1"/>
</dbReference>
<dbReference type="InterPro" id="IPR006145">
    <property type="entry name" value="PsdUridine_synth_RsuA/RluA"/>
</dbReference>
<dbReference type="Pfam" id="PF00849">
    <property type="entry name" value="PseudoU_synth_2"/>
    <property type="match status" value="1"/>
</dbReference>
<keyword evidence="5 8" id="KW-0694">RNA-binding</keyword>
<dbReference type="Gene3D" id="3.10.290.10">
    <property type="entry name" value="RNA-binding S4 domain"/>
    <property type="match status" value="1"/>
</dbReference>
<reference evidence="11 12" key="1">
    <citation type="submission" date="2020-06" db="EMBL/GenBank/DDBJ databases">
        <title>Dysbiosis in marine aquaculture revealed through microbiome analysis: reverse ecology for environmental sustainability.</title>
        <authorList>
            <person name="Haro-Moreno J.M."/>
            <person name="Coutinho F.H."/>
            <person name="Zaragoza-Solas A."/>
            <person name="Picazo A."/>
            <person name="Almagro-Moreno S."/>
            <person name="Lopez-Perez M."/>
        </authorList>
    </citation>
    <scope>NUCLEOTIDE SEQUENCE [LARGE SCALE GENOMIC DNA]</scope>
    <source>
        <strain evidence="11">MCMED-G42</strain>
    </source>
</reference>
<evidence type="ECO:0000259" key="10">
    <source>
        <dbReference type="SMART" id="SM00363"/>
    </source>
</evidence>
<dbReference type="EMBL" id="JACETM010000002">
    <property type="protein sequence ID" value="MBA4723679.1"/>
    <property type="molecule type" value="Genomic_DNA"/>
</dbReference>
<comment type="catalytic activity">
    <reaction evidence="9">
        <text>a uridine in RNA = a pseudouridine in RNA</text>
        <dbReference type="Rhea" id="RHEA:48348"/>
        <dbReference type="Rhea" id="RHEA-COMP:12068"/>
        <dbReference type="Rhea" id="RHEA-COMP:12069"/>
        <dbReference type="ChEBI" id="CHEBI:65314"/>
        <dbReference type="ChEBI" id="CHEBI:65315"/>
    </reaction>
</comment>
<proteinExistence type="inferred from homology"/>